<sequence length="90" mass="10107">MLPFCRLFRAIVSYRLGYSLQRPYPWWWTTPVVLGAFILLASALAAINVPLSAYDMDQESTFRPNDTLPPPPFSTLIPAILRHPTGGFSP</sequence>
<organism evidence="2 3">
    <name type="scientific">Mycena rosella</name>
    <name type="common">Pink bonnet</name>
    <name type="synonym">Agaricus rosellus</name>
    <dbReference type="NCBI Taxonomy" id="1033263"/>
    <lineage>
        <taxon>Eukaryota</taxon>
        <taxon>Fungi</taxon>
        <taxon>Dikarya</taxon>
        <taxon>Basidiomycota</taxon>
        <taxon>Agaricomycotina</taxon>
        <taxon>Agaricomycetes</taxon>
        <taxon>Agaricomycetidae</taxon>
        <taxon>Agaricales</taxon>
        <taxon>Marasmiineae</taxon>
        <taxon>Mycenaceae</taxon>
        <taxon>Mycena</taxon>
    </lineage>
</organism>
<reference evidence="2" key="1">
    <citation type="submission" date="2023-03" db="EMBL/GenBank/DDBJ databases">
        <title>Massive genome expansion in bonnet fungi (Mycena s.s.) driven by repeated elements and novel gene families across ecological guilds.</title>
        <authorList>
            <consortium name="Lawrence Berkeley National Laboratory"/>
            <person name="Harder C.B."/>
            <person name="Miyauchi S."/>
            <person name="Viragh M."/>
            <person name="Kuo A."/>
            <person name="Thoen E."/>
            <person name="Andreopoulos B."/>
            <person name="Lu D."/>
            <person name="Skrede I."/>
            <person name="Drula E."/>
            <person name="Henrissat B."/>
            <person name="Morin E."/>
            <person name="Kohler A."/>
            <person name="Barry K."/>
            <person name="LaButti K."/>
            <person name="Morin E."/>
            <person name="Salamov A."/>
            <person name="Lipzen A."/>
            <person name="Mereny Z."/>
            <person name="Hegedus B."/>
            <person name="Baldrian P."/>
            <person name="Stursova M."/>
            <person name="Weitz H."/>
            <person name="Taylor A."/>
            <person name="Grigoriev I.V."/>
            <person name="Nagy L.G."/>
            <person name="Martin F."/>
            <person name="Kauserud H."/>
        </authorList>
    </citation>
    <scope>NUCLEOTIDE SEQUENCE</scope>
    <source>
        <strain evidence="2">CBHHK067</strain>
    </source>
</reference>
<evidence type="ECO:0000256" key="1">
    <source>
        <dbReference type="SAM" id="Phobius"/>
    </source>
</evidence>
<name>A0AAD7CP31_MYCRO</name>
<dbReference type="EMBL" id="JARKIE010000307">
    <property type="protein sequence ID" value="KAJ7655535.1"/>
    <property type="molecule type" value="Genomic_DNA"/>
</dbReference>
<proteinExistence type="predicted"/>
<keyword evidence="1" id="KW-0472">Membrane</keyword>
<protein>
    <submittedName>
        <fullName evidence="2">Uncharacterized protein</fullName>
    </submittedName>
</protein>
<keyword evidence="3" id="KW-1185">Reference proteome</keyword>
<evidence type="ECO:0000313" key="2">
    <source>
        <dbReference type="EMBL" id="KAJ7655535.1"/>
    </source>
</evidence>
<dbReference type="Proteomes" id="UP001221757">
    <property type="component" value="Unassembled WGS sequence"/>
</dbReference>
<evidence type="ECO:0000313" key="3">
    <source>
        <dbReference type="Proteomes" id="UP001221757"/>
    </source>
</evidence>
<keyword evidence="1" id="KW-0812">Transmembrane</keyword>
<gene>
    <name evidence="2" type="ORF">B0H17DRAFT_1213953</name>
</gene>
<comment type="caution">
    <text evidence="2">The sequence shown here is derived from an EMBL/GenBank/DDBJ whole genome shotgun (WGS) entry which is preliminary data.</text>
</comment>
<keyword evidence="1" id="KW-1133">Transmembrane helix</keyword>
<accession>A0AAD7CP31</accession>
<dbReference type="AlphaFoldDB" id="A0AAD7CP31"/>
<feature type="transmembrane region" description="Helical" evidence="1">
    <location>
        <begin position="26"/>
        <end position="47"/>
    </location>
</feature>